<accession>A0A2P2LCV1</accession>
<organism evidence="1">
    <name type="scientific">Rhizophora mucronata</name>
    <name type="common">Asiatic mangrove</name>
    <dbReference type="NCBI Taxonomy" id="61149"/>
    <lineage>
        <taxon>Eukaryota</taxon>
        <taxon>Viridiplantae</taxon>
        <taxon>Streptophyta</taxon>
        <taxon>Embryophyta</taxon>
        <taxon>Tracheophyta</taxon>
        <taxon>Spermatophyta</taxon>
        <taxon>Magnoliopsida</taxon>
        <taxon>eudicotyledons</taxon>
        <taxon>Gunneridae</taxon>
        <taxon>Pentapetalae</taxon>
        <taxon>rosids</taxon>
        <taxon>fabids</taxon>
        <taxon>Malpighiales</taxon>
        <taxon>Rhizophoraceae</taxon>
        <taxon>Rhizophora</taxon>
    </lineage>
</organism>
<evidence type="ECO:0000313" key="1">
    <source>
        <dbReference type="EMBL" id="MBX15808.1"/>
    </source>
</evidence>
<protein>
    <submittedName>
        <fullName evidence="1">Uncharacterized protein LOC105641023 isoform X1</fullName>
    </submittedName>
</protein>
<dbReference type="EMBL" id="GGEC01035324">
    <property type="protein sequence ID" value="MBX15808.1"/>
    <property type="molecule type" value="Transcribed_RNA"/>
</dbReference>
<dbReference type="AlphaFoldDB" id="A0A2P2LCV1"/>
<proteinExistence type="predicted"/>
<reference evidence="1" key="1">
    <citation type="submission" date="2018-02" db="EMBL/GenBank/DDBJ databases">
        <title>Rhizophora mucronata_Transcriptome.</title>
        <authorList>
            <person name="Meera S.P."/>
            <person name="Sreeshan A."/>
            <person name="Augustine A."/>
        </authorList>
    </citation>
    <scope>NUCLEOTIDE SEQUENCE</scope>
    <source>
        <tissue evidence="1">Leaf</tissue>
    </source>
</reference>
<name>A0A2P2LCV1_RHIMU</name>
<sequence length="86" mass="9631">MERDTKDEEVNPCMPVQSSIKVITEHSLNSVTLIDYVSGIFTCSYVWKHPTQHAPPMAGSFCSAALQKVQKAVMVEFFSSRSLDHL</sequence>